<evidence type="ECO:0000256" key="1">
    <source>
        <dbReference type="SAM" id="MobiDB-lite"/>
    </source>
</evidence>
<dbReference type="EMBL" id="KI925461">
    <property type="protein sequence ID" value="ETW78744.1"/>
    <property type="molecule type" value="Genomic_DNA"/>
</dbReference>
<feature type="transmembrane region" description="Helical" evidence="2">
    <location>
        <begin position="506"/>
        <end position="525"/>
    </location>
</feature>
<feature type="transmembrane region" description="Helical" evidence="2">
    <location>
        <begin position="359"/>
        <end position="382"/>
    </location>
</feature>
<keyword evidence="2" id="KW-0812">Transmembrane</keyword>
<feature type="transmembrane region" description="Helical" evidence="2">
    <location>
        <begin position="326"/>
        <end position="347"/>
    </location>
</feature>
<evidence type="ECO:0000259" key="3">
    <source>
        <dbReference type="Pfam" id="PF23190"/>
    </source>
</evidence>
<feature type="compositionally biased region" description="Polar residues" evidence="1">
    <location>
        <begin position="777"/>
        <end position="802"/>
    </location>
</feature>
<feature type="transmembrane region" description="Helical" evidence="2">
    <location>
        <begin position="234"/>
        <end position="253"/>
    </location>
</feature>
<feature type="region of interest" description="Disordered" evidence="1">
    <location>
        <begin position="622"/>
        <end position="682"/>
    </location>
</feature>
<dbReference type="InterPro" id="IPR052971">
    <property type="entry name" value="TRP_calcium_channel"/>
</dbReference>
<evidence type="ECO:0000259" key="4">
    <source>
        <dbReference type="Pfam" id="PF23317"/>
    </source>
</evidence>
<dbReference type="PANTHER" id="PTHR35859">
    <property type="entry name" value="NONSELECTIVE CATION CHANNEL PROTEIN"/>
    <property type="match status" value="1"/>
</dbReference>
<feature type="transmembrane region" description="Helical" evidence="2">
    <location>
        <begin position="444"/>
        <end position="465"/>
    </location>
</feature>
<dbReference type="KEGG" id="hir:HETIRDRAFT_386933"/>
<feature type="transmembrane region" description="Helical" evidence="2">
    <location>
        <begin position="296"/>
        <end position="314"/>
    </location>
</feature>
<dbReference type="AlphaFoldDB" id="W4JZ39"/>
<gene>
    <name evidence="5" type="ORF">HETIRDRAFT_386933</name>
</gene>
<evidence type="ECO:0000313" key="5">
    <source>
        <dbReference type="EMBL" id="ETW78744.1"/>
    </source>
</evidence>
<dbReference type="InParanoid" id="W4JZ39"/>
<feature type="compositionally biased region" description="Pro residues" evidence="1">
    <location>
        <begin position="654"/>
        <end position="666"/>
    </location>
</feature>
<organism evidence="5 6">
    <name type="scientific">Heterobasidion irregulare (strain TC 32-1)</name>
    <dbReference type="NCBI Taxonomy" id="747525"/>
    <lineage>
        <taxon>Eukaryota</taxon>
        <taxon>Fungi</taxon>
        <taxon>Dikarya</taxon>
        <taxon>Basidiomycota</taxon>
        <taxon>Agaricomycotina</taxon>
        <taxon>Agaricomycetes</taxon>
        <taxon>Russulales</taxon>
        <taxon>Bondarzewiaceae</taxon>
        <taxon>Heterobasidion</taxon>
        <taxon>Heterobasidion annosum species complex</taxon>
    </lineage>
</organism>
<protein>
    <recommendedName>
        <fullName evidence="7">Ion transport domain-containing protein</fullName>
    </recommendedName>
</protein>
<feature type="domain" description="YVC1 N-terminal linker helical" evidence="3">
    <location>
        <begin position="40"/>
        <end position="209"/>
    </location>
</feature>
<feature type="transmembrane region" description="Helical" evidence="2">
    <location>
        <begin position="259"/>
        <end position="275"/>
    </location>
</feature>
<reference evidence="5 6" key="1">
    <citation type="journal article" date="2012" name="New Phytol.">
        <title>Insight into trade-off between wood decay and parasitism from the genome of a fungal forest pathogen.</title>
        <authorList>
            <person name="Olson A."/>
            <person name="Aerts A."/>
            <person name="Asiegbu F."/>
            <person name="Belbahri L."/>
            <person name="Bouzid O."/>
            <person name="Broberg A."/>
            <person name="Canback B."/>
            <person name="Coutinho P.M."/>
            <person name="Cullen D."/>
            <person name="Dalman K."/>
            <person name="Deflorio G."/>
            <person name="van Diepen L.T."/>
            <person name="Dunand C."/>
            <person name="Duplessis S."/>
            <person name="Durling M."/>
            <person name="Gonthier P."/>
            <person name="Grimwood J."/>
            <person name="Fossdal C.G."/>
            <person name="Hansson D."/>
            <person name="Henrissat B."/>
            <person name="Hietala A."/>
            <person name="Himmelstrand K."/>
            <person name="Hoffmeister D."/>
            <person name="Hogberg N."/>
            <person name="James T.Y."/>
            <person name="Karlsson M."/>
            <person name="Kohler A."/>
            <person name="Kues U."/>
            <person name="Lee Y.H."/>
            <person name="Lin Y.C."/>
            <person name="Lind M."/>
            <person name="Lindquist E."/>
            <person name="Lombard V."/>
            <person name="Lucas S."/>
            <person name="Lunden K."/>
            <person name="Morin E."/>
            <person name="Murat C."/>
            <person name="Park J."/>
            <person name="Raffaello T."/>
            <person name="Rouze P."/>
            <person name="Salamov A."/>
            <person name="Schmutz J."/>
            <person name="Solheim H."/>
            <person name="Stahlberg J."/>
            <person name="Velez H."/>
            <person name="de Vries R.P."/>
            <person name="Wiebenga A."/>
            <person name="Woodward S."/>
            <person name="Yakovlev I."/>
            <person name="Garbelotto M."/>
            <person name="Martin F."/>
            <person name="Grigoriev I.V."/>
            <person name="Stenlid J."/>
        </authorList>
    </citation>
    <scope>NUCLEOTIDE SEQUENCE [LARGE SCALE GENOMIC DNA]</scope>
    <source>
        <strain evidence="5 6">TC 32-1</strain>
    </source>
</reference>
<dbReference type="RefSeq" id="XP_009549055.1">
    <property type="nucleotide sequence ID" value="XM_009550760.1"/>
</dbReference>
<dbReference type="GeneID" id="20672297"/>
<dbReference type="Pfam" id="PF23317">
    <property type="entry name" value="YVC1_C"/>
    <property type="match status" value="1"/>
</dbReference>
<proteinExistence type="predicted"/>
<evidence type="ECO:0008006" key="7">
    <source>
        <dbReference type="Google" id="ProtNLM"/>
    </source>
</evidence>
<evidence type="ECO:0000313" key="6">
    <source>
        <dbReference type="Proteomes" id="UP000030671"/>
    </source>
</evidence>
<dbReference type="PANTHER" id="PTHR35859:SF1">
    <property type="entry name" value="NONSELECTIVE CATION CHANNEL PROTEIN"/>
    <property type="match status" value="1"/>
</dbReference>
<dbReference type="InterPro" id="IPR056336">
    <property type="entry name" value="YVC1_C"/>
</dbReference>
<name>W4JZ39_HETIT</name>
<keyword evidence="2" id="KW-1133">Transmembrane helix</keyword>
<evidence type="ECO:0000256" key="2">
    <source>
        <dbReference type="SAM" id="Phobius"/>
    </source>
</evidence>
<dbReference type="Proteomes" id="UP000030671">
    <property type="component" value="Unassembled WGS sequence"/>
</dbReference>
<dbReference type="InterPro" id="IPR056337">
    <property type="entry name" value="LHD_YVC1"/>
</dbReference>
<accession>W4JZ39</accession>
<dbReference type="eggNOG" id="ENOG502QT9R">
    <property type="taxonomic scope" value="Eukaryota"/>
</dbReference>
<feature type="domain" description="Calcium channel YVC1-like C-terminal transmembrane" evidence="4">
    <location>
        <begin position="253"/>
        <end position="557"/>
    </location>
</feature>
<feature type="region of interest" description="Disordered" evidence="1">
    <location>
        <begin position="770"/>
        <end position="820"/>
    </location>
</feature>
<dbReference type="HOGENOM" id="CLU_009570_1_1_1"/>
<keyword evidence="6" id="KW-1185">Reference proteome</keyword>
<dbReference type="Pfam" id="PF23190">
    <property type="entry name" value="LHD_TRPY1"/>
    <property type="match status" value="1"/>
</dbReference>
<sequence>MSLAQREHEPLLRPEDIDSTAVYPIIHMIRAVRSILSRSNTPLTYEALTSPDLTYTLIHPLAEKYINLQRAGNMSIVFCLLLNRVHFVRDKGLTTASLSRTRASLCEILAIRSMRDYGDHLLDLALVATTSWPVYAGADPDVLARAQEDNDNLEDRVGNAIEMAILSKAKGFIKSTPCQKVIDAIWSGKCVYQADSSHSILSDTYKRNPIHFYNPHKAPLLDHYRLKVPAVRSVLEYINFLGLFIFFILAIELNELDRLNIWEVIFMIYSLGFSLEKVAAMQEHGIKVYFTGTWNGFDVAFVTIYWTYAILRIYGISHPSVWARETGIDCLALIACLMFPRLAFVTLKNNLMVLALRAMFVQFAALMLIAAFCFGGFLYALWTYVDRSVAHTRFCAENPVSQIEFSLGRGLLSQIAWWMLDLWFGLDASGFEKASEFNKVFGPLLMVAYACLSNTLLLTVLVSILSHTFSTINDDAAAEGAFRRSPFDYMIESQTYRVKADSLFSYQPPINLFALCVMLPASYLLSPRWFHKVSASFSPIRDELFPVLLSIAFYERQARKRGTVGIGETMMAMTEKFFETLPRQFKRFTIFDGLAGGDADIDAIFELEDELDSALDSHEHGVALPMGRQRTMSTAQSRRPSGHEPRRSSGNGPRSPPPFPRQPPSPQKDGRQQSDAVPLPPRQRVNSVLNRGAEMAHNFASPLAQIFQPLVLDMGDDMAEDEQPQDMRDAISYGPATRRRLTSIARRPTAVEQHSSPHPPPATALRRFPTAAAARPQSPSFGTPISESPDQHADTGSPSETAGQAEEKESTLGNMKWMKRLDEMDARQKRMEEMLLRIVKGLNPKA</sequence>
<dbReference type="OrthoDB" id="2373987at2759"/>
<keyword evidence="2" id="KW-0472">Membrane</keyword>
<feature type="compositionally biased region" description="Polar residues" evidence="1">
    <location>
        <begin position="630"/>
        <end position="639"/>
    </location>
</feature>